<comment type="caution">
    <text evidence="1">The sequence shown here is derived from an EMBL/GenBank/DDBJ whole genome shotgun (WGS) entry which is preliminary data.</text>
</comment>
<dbReference type="EMBL" id="CAJHNJ030000003">
    <property type="protein sequence ID" value="CAG9093950.1"/>
    <property type="molecule type" value="Genomic_DNA"/>
</dbReference>
<dbReference type="Proteomes" id="UP000653454">
    <property type="component" value="Unassembled WGS sequence"/>
</dbReference>
<sequence>MRSTNYFNYARAPLEQCITQVPEYGVGARVIWAMSAGDREAEAQAKKGEEGPGNERDSKAAAALKVHWCVSLRVVELVSQHKCCLVVACEDA</sequence>
<proteinExistence type="predicted"/>
<protein>
    <submittedName>
        <fullName evidence="1">(diamondback moth) hypothetical protein</fullName>
    </submittedName>
</protein>
<reference evidence="1" key="1">
    <citation type="submission" date="2020-11" db="EMBL/GenBank/DDBJ databases">
        <authorList>
            <person name="Whiteford S."/>
        </authorList>
    </citation>
    <scope>NUCLEOTIDE SEQUENCE</scope>
</reference>
<gene>
    <name evidence="1" type="ORF">PLXY2_LOCUS1253</name>
</gene>
<evidence type="ECO:0000313" key="1">
    <source>
        <dbReference type="EMBL" id="CAG9093950.1"/>
    </source>
</evidence>
<accession>A0A8S4DAI1</accession>
<evidence type="ECO:0000313" key="2">
    <source>
        <dbReference type="Proteomes" id="UP000653454"/>
    </source>
</evidence>
<organism evidence="1 2">
    <name type="scientific">Plutella xylostella</name>
    <name type="common">Diamondback moth</name>
    <name type="synonym">Plutella maculipennis</name>
    <dbReference type="NCBI Taxonomy" id="51655"/>
    <lineage>
        <taxon>Eukaryota</taxon>
        <taxon>Metazoa</taxon>
        <taxon>Ecdysozoa</taxon>
        <taxon>Arthropoda</taxon>
        <taxon>Hexapoda</taxon>
        <taxon>Insecta</taxon>
        <taxon>Pterygota</taxon>
        <taxon>Neoptera</taxon>
        <taxon>Endopterygota</taxon>
        <taxon>Lepidoptera</taxon>
        <taxon>Glossata</taxon>
        <taxon>Ditrysia</taxon>
        <taxon>Yponomeutoidea</taxon>
        <taxon>Plutellidae</taxon>
        <taxon>Plutella</taxon>
    </lineage>
</organism>
<dbReference type="AlphaFoldDB" id="A0A8S4DAI1"/>
<name>A0A8S4DAI1_PLUXY</name>
<keyword evidence="2" id="KW-1185">Reference proteome</keyword>